<dbReference type="PANTHER" id="PTHR10430">
    <property type="entry name" value="PEROXIREDOXIN"/>
    <property type="match status" value="1"/>
</dbReference>
<dbReference type="SUPFAM" id="SSF52833">
    <property type="entry name" value="Thioredoxin-like"/>
    <property type="match status" value="1"/>
</dbReference>
<dbReference type="InterPro" id="IPR037944">
    <property type="entry name" value="PRX5-like"/>
</dbReference>
<evidence type="ECO:0000313" key="6">
    <source>
        <dbReference type="Proteomes" id="UP001589755"/>
    </source>
</evidence>
<gene>
    <name evidence="5" type="ORF">ACFFJ2_14305</name>
</gene>
<dbReference type="RefSeq" id="WP_261520370.1">
    <property type="nucleotide sequence ID" value="NZ_JAODNW010000010.1"/>
</dbReference>
<sequence length="166" mass="17860">MTISIGDRLPDTTIKKASPKGAEDIATGDFFAGRRIVLIGVPGAFTPTCSNDHVPGFIENYDALRTRGIDAVAVLSVNDHHVMAAWARFLGAEDRLVFLADGNGSFTRALGLDIDLSKAGLGTRCRRFSMLVDNGIVRELNIEEKPGQAVTSGAARILEQVEFQES</sequence>
<comment type="similarity">
    <text evidence="3">Belongs to the peroxiredoxin family. Prx5 subfamily.</text>
</comment>
<dbReference type="PANTHER" id="PTHR10430:SF16">
    <property type="entry name" value="PEROXIREDOXIN-5, MITOCHONDRIAL"/>
    <property type="match status" value="1"/>
</dbReference>
<feature type="domain" description="Thioredoxin" evidence="4">
    <location>
        <begin position="3"/>
        <end position="163"/>
    </location>
</feature>
<organism evidence="5 6">
    <name type="scientific">Chelativorans intermedius</name>
    <dbReference type="NCBI Taxonomy" id="515947"/>
    <lineage>
        <taxon>Bacteria</taxon>
        <taxon>Pseudomonadati</taxon>
        <taxon>Pseudomonadota</taxon>
        <taxon>Alphaproteobacteria</taxon>
        <taxon>Hyphomicrobiales</taxon>
        <taxon>Phyllobacteriaceae</taxon>
        <taxon>Chelativorans</taxon>
    </lineage>
</organism>
<evidence type="ECO:0000256" key="2">
    <source>
        <dbReference type="ARBA" id="ARBA00023002"/>
    </source>
</evidence>
<proteinExistence type="inferred from homology"/>
<evidence type="ECO:0000313" key="5">
    <source>
        <dbReference type="EMBL" id="MFC0209575.1"/>
    </source>
</evidence>
<name>A0ABV6DAA4_9HYPH</name>
<comment type="function">
    <text evidence="3">Thiol-specific peroxidase that catalyzes the reduction of hydrogen peroxide and organic hydroperoxides to water and alcohols, respectively. Plays a role in cell protection against oxidative stress by detoxifying peroxides.</text>
</comment>
<keyword evidence="3" id="KW-0676">Redox-active center</keyword>
<keyword evidence="2 3" id="KW-0560">Oxidoreductase</keyword>
<evidence type="ECO:0000256" key="3">
    <source>
        <dbReference type="RuleBase" id="RU366011"/>
    </source>
</evidence>
<keyword evidence="6" id="KW-1185">Reference proteome</keyword>
<dbReference type="EC" id="1.11.1.27" evidence="3"/>
<dbReference type="InterPro" id="IPR013766">
    <property type="entry name" value="Thioredoxin_domain"/>
</dbReference>
<evidence type="ECO:0000256" key="1">
    <source>
        <dbReference type="ARBA" id="ARBA00022559"/>
    </source>
</evidence>
<dbReference type="InterPro" id="IPR036249">
    <property type="entry name" value="Thioredoxin-like_sf"/>
</dbReference>
<accession>A0ABV6DAA4</accession>
<dbReference type="EMBL" id="JBHLXD010000024">
    <property type="protein sequence ID" value="MFC0209575.1"/>
    <property type="molecule type" value="Genomic_DNA"/>
</dbReference>
<dbReference type="PROSITE" id="PS51352">
    <property type="entry name" value="THIOREDOXIN_2"/>
    <property type="match status" value="1"/>
</dbReference>
<keyword evidence="1 3" id="KW-0575">Peroxidase</keyword>
<reference evidence="5 6" key="1">
    <citation type="submission" date="2024-09" db="EMBL/GenBank/DDBJ databases">
        <authorList>
            <person name="Sun Q."/>
            <person name="Mori K."/>
        </authorList>
    </citation>
    <scope>NUCLEOTIDE SEQUENCE [LARGE SCALE GENOMIC DNA]</scope>
    <source>
        <strain evidence="5 6">CCM 8543</strain>
    </source>
</reference>
<dbReference type="Proteomes" id="UP001589755">
    <property type="component" value="Unassembled WGS sequence"/>
</dbReference>
<dbReference type="Pfam" id="PF08534">
    <property type="entry name" value="Redoxin"/>
    <property type="match status" value="1"/>
</dbReference>
<evidence type="ECO:0000259" key="4">
    <source>
        <dbReference type="PROSITE" id="PS51352"/>
    </source>
</evidence>
<comment type="caution">
    <text evidence="5">The sequence shown here is derived from an EMBL/GenBank/DDBJ whole genome shotgun (WGS) entry which is preliminary data.</text>
</comment>
<dbReference type="Gene3D" id="3.40.30.10">
    <property type="entry name" value="Glutaredoxin"/>
    <property type="match status" value="1"/>
</dbReference>
<dbReference type="InterPro" id="IPR013740">
    <property type="entry name" value="Redoxin"/>
</dbReference>
<protein>
    <recommendedName>
        <fullName evidence="3">Glutathione-dependent peroxiredoxin</fullName>
        <ecNumber evidence="3">1.11.1.27</ecNumber>
    </recommendedName>
</protein>
<keyword evidence="3" id="KW-0049">Antioxidant</keyword>
<dbReference type="CDD" id="cd03013">
    <property type="entry name" value="PRX5_like"/>
    <property type="match status" value="1"/>
</dbReference>
<comment type="catalytic activity">
    <reaction evidence="3">
        <text>a hydroperoxide + 2 glutathione = an alcohol + glutathione disulfide + H2O</text>
        <dbReference type="Rhea" id="RHEA:62632"/>
        <dbReference type="ChEBI" id="CHEBI:15377"/>
        <dbReference type="ChEBI" id="CHEBI:30879"/>
        <dbReference type="ChEBI" id="CHEBI:35924"/>
        <dbReference type="ChEBI" id="CHEBI:57925"/>
        <dbReference type="ChEBI" id="CHEBI:58297"/>
        <dbReference type="EC" id="1.11.1.27"/>
    </reaction>
</comment>